<reference evidence="2 3" key="1">
    <citation type="journal article" date="2019" name="Int. J. Syst. Evol. Microbiol.">
        <title>The Global Catalogue of Microorganisms (GCM) 10K type strain sequencing project: providing services to taxonomists for standard genome sequencing and annotation.</title>
        <authorList>
            <consortium name="The Broad Institute Genomics Platform"/>
            <consortium name="The Broad Institute Genome Sequencing Center for Infectious Disease"/>
            <person name="Wu L."/>
            <person name="Ma J."/>
        </authorList>
    </citation>
    <scope>NUCLEOTIDE SEQUENCE [LARGE SCALE GENOMIC DNA]</scope>
    <source>
        <strain evidence="2 3">JCM 6886</strain>
    </source>
</reference>
<name>A0ABN0TC97_9GAMM</name>
<gene>
    <name evidence="2" type="ORF">GCM10008964_07080</name>
</gene>
<keyword evidence="3" id="KW-1185">Reference proteome</keyword>
<comment type="caution">
    <text evidence="2">The sequence shown here is derived from an EMBL/GenBank/DDBJ whole genome shotgun (WGS) entry which is preliminary data.</text>
</comment>
<protein>
    <submittedName>
        <fullName evidence="2">Uncharacterized protein</fullName>
    </submittedName>
</protein>
<feature type="region of interest" description="Disordered" evidence="1">
    <location>
        <begin position="41"/>
        <end position="61"/>
    </location>
</feature>
<evidence type="ECO:0000313" key="3">
    <source>
        <dbReference type="Proteomes" id="UP001501476"/>
    </source>
</evidence>
<accession>A0ABN0TC97</accession>
<evidence type="ECO:0000313" key="2">
    <source>
        <dbReference type="EMBL" id="GAA0218130.1"/>
    </source>
</evidence>
<sequence length="61" mass="6699">MGPIFLHTEILIIVSQSEGQMSIQKIQPEMGLIHNIVPSKKRGYGTEAPSSDSLIDYAEAK</sequence>
<organism evidence="2 3">
    <name type="scientific">Methylophaga marina</name>
    <dbReference type="NCBI Taxonomy" id="45495"/>
    <lineage>
        <taxon>Bacteria</taxon>
        <taxon>Pseudomonadati</taxon>
        <taxon>Pseudomonadota</taxon>
        <taxon>Gammaproteobacteria</taxon>
        <taxon>Thiotrichales</taxon>
        <taxon>Piscirickettsiaceae</taxon>
        <taxon>Methylophaga</taxon>
    </lineage>
</organism>
<proteinExistence type="predicted"/>
<dbReference type="Proteomes" id="UP001501476">
    <property type="component" value="Unassembled WGS sequence"/>
</dbReference>
<dbReference type="EMBL" id="BAAADG010000003">
    <property type="protein sequence ID" value="GAA0218130.1"/>
    <property type="molecule type" value="Genomic_DNA"/>
</dbReference>
<evidence type="ECO:0000256" key="1">
    <source>
        <dbReference type="SAM" id="MobiDB-lite"/>
    </source>
</evidence>